<keyword evidence="1" id="KW-1133">Transmembrane helix</keyword>
<keyword evidence="1" id="KW-0812">Transmembrane</keyword>
<proteinExistence type="predicted"/>
<dbReference type="EMBL" id="GISG01276370">
    <property type="protein sequence ID" value="MBA4677709.1"/>
    <property type="molecule type" value="Transcribed_RNA"/>
</dbReference>
<organism evidence="2">
    <name type="scientific">Opuntia streptacantha</name>
    <name type="common">Prickly pear cactus</name>
    <name type="synonym">Opuntia cardona</name>
    <dbReference type="NCBI Taxonomy" id="393608"/>
    <lineage>
        <taxon>Eukaryota</taxon>
        <taxon>Viridiplantae</taxon>
        <taxon>Streptophyta</taxon>
        <taxon>Embryophyta</taxon>
        <taxon>Tracheophyta</taxon>
        <taxon>Spermatophyta</taxon>
        <taxon>Magnoliopsida</taxon>
        <taxon>eudicotyledons</taxon>
        <taxon>Gunneridae</taxon>
        <taxon>Pentapetalae</taxon>
        <taxon>Caryophyllales</taxon>
        <taxon>Cactineae</taxon>
        <taxon>Cactaceae</taxon>
        <taxon>Opuntioideae</taxon>
        <taxon>Opuntia</taxon>
    </lineage>
</organism>
<evidence type="ECO:0000313" key="2">
    <source>
        <dbReference type="EMBL" id="MBA4677707.1"/>
    </source>
</evidence>
<keyword evidence="1" id="KW-0472">Membrane</keyword>
<reference evidence="2" key="2">
    <citation type="submission" date="2020-07" db="EMBL/GenBank/DDBJ databases">
        <authorList>
            <person name="Vera ALvarez R."/>
            <person name="Arias-Moreno D.M."/>
            <person name="Jimenez-Jacinto V."/>
            <person name="Jimenez-Bremont J.F."/>
            <person name="Swaminathan K."/>
            <person name="Moose S.P."/>
            <person name="Guerrero-Gonzalez M.L."/>
            <person name="Marino-Ramirez L."/>
            <person name="Landsman D."/>
            <person name="Rodriguez-Kessler M."/>
            <person name="Delgado-Sanchez P."/>
        </authorList>
    </citation>
    <scope>NUCLEOTIDE SEQUENCE</scope>
    <source>
        <tissue evidence="2">Cladode</tissue>
    </source>
</reference>
<protein>
    <submittedName>
        <fullName evidence="2">Uncharacterized protein</fullName>
    </submittedName>
</protein>
<sequence>MATNQICLLRMGRDMLQKMRKEKQKVVFCQTNGEMMIRKKQTDHTGLLTVKNHPMVYWQVAESKMIRKKTTGTTMLHRSLQGIGWACLLVLEPLLLEEMIHIIFLMMIIYTTRS</sequence>
<dbReference type="EMBL" id="GISG01276368">
    <property type="protein sequence ID" value="MBA4677707.1"/>
    <property type="molecule type" value="Transcribed_RNA"/>
</dbReference>
<name>A0A7C9F6V0_OPUST</name>
<feature type="transmembrane region" description="Helical" evidence="1">
    <location>
        <begin position="83"/>
        <end position="110"/>
    </location>
</feature>
<evidence type="ECO:0000256" key="1">
    <source>
        <dbReference type="SAM" id="Phobius"/>
    </source>
</evidence>
<reference evidence="2" key="1">
    <citation type="journal article" date="2013" name="J. Plant Res.">
        <title>Effect of fungi and light on seed germination of three Opuntia species from semiarid lands of central Mexico.</title>
        <authorList>
            <person name="Delgado-Sanchez P."/>
            <person name="Jimenez-Bremont J.F."/>
            <person name="Guerrero-Gonzalez Mde L."/>
            <person name="Flores J."/>
        </authorList>
    </citation>
    <scope>NUCLEOTIDE SEQUENCE</scope>
    <source>
        <tissue evidence="2">Cladode</tissue>
    </source>
</reference>
<accession>A0A7C9F6V0</accession>
<dbReference type="AlphaFoldDB" id="A0A7C9F6V0"/>